<accession>A0A2M9CKY2</accession>
<keyword evidence="4 7" id="KW-0812">Transmembrane</keyword>
<feature type="transmembrane region" description="Helical" evidence="7">
    <location>
        <begin position="131"/>
        <end position="152"/>
    </location>
</feature>
<evidence type="ECO:0000256" key="7">
    <source>
        <dbReference type="RuleBase" id="RU363032"/>
    </source>
</evidence>
<feature type="transmembrane region" description="Helical" evidence="7">
    <location>
        <begin position="222"/>
        <end position="241"/>
    </location>
</feature>
<evidence type="ECO:0000256" key="3">
    <source>
        <dbReference type="ARBA" id="ARBA00022475"/>
    </source>
</evidence>
<feature type="domain" description="ABC transmembrane type-1" evidence="9">
    <location>
        <begin position="94"/>
        <end position="303"/>
    </location>
</feature>
<proteinExistence type="inferred from homology"/>
<dbReference type="InterPro" id="IPR035906">
    <property type="entry name" value="MetI-like_sf"/>
</dbReference>
<dbReference type="GO" id="GO:0055085">
    <property type="term" value="P:transmembrane transport"/>
    <property type="evidence" value="ECO:0007669"/>
    <property type="project" value="InterPro"/>
</dbReference>
<keyword evidence="5 7" id="KW-1133">Transmembrane helix</keyword>
<evidence type="ECO:0000313" key="11">
    <source>
        <dbReference type="Proteomes" id="UP000228758"/>
    </source>
</evidence>
<feature type="region of interest" description="Disordered" evidence="8">
    <location>
        <begin position="1"/>
        <end position="26"/>
    </location>
</feature>
<dbReference type="OrthoDB" id="5174895at2"/>
<evidence type="ECO:0000313" key="10">
    <source>
        <dbReference type="EMBL" id="PJJ72542.1"/>
    </source>
</evidence>
<feature type="transmembrane region" description="Helical" evidence="7">
    <location>
        <begin position="176"/>
        <end position="201"/>
    </location>
</feature>
<dbReference type="InterPro" id="IPR000515">
    <property type="entry name" value="MetI-like"/>
</dbReference>
<dbReference type="Gene3D" id="1.10.3720.10">
    <property type="entry name" value="MetI-like"/>
    <property type="match status" value="1"/>
</dbReference>
<dbReference type="RefSeq" id="WP_100364718.1">
    <property type="nucleotide sequence ID" value="NZ_PGFF01000001.1"/>
</dbReference>
<evidence type="ECO:0000256" key="6">
    <source>
        <dbReference type="ARBA" id="ARBA00023136"/>
    </source>
</evidence>
<reference evidence="10 11" key="1">
    <citation type="submission" date="2017-11" db="EMBL/GenBank/DDBJ databases">
        <title>Genomic Encyclopedia of Archaeal and Bacterial Type Strains, Phase II (KMG-II): From Individual Species to Whole Genera.</title>
        <authorList>
            <person name="Goeker M."/>
        </authorList>
    </citation>
    <scope>NUCLEOTIDE SEQUENCE [LARGE SCALE GENOMIC DNA]</scope>
    <source>
        <strain evidence="10 11">DSM 27393</strain>
    </source>
</reference>
<comment type="subcellular location">
    <subcellularLocation>
        <location evidence="1 7">Cell membrane</location>
        <topology evidence="1 7">Multi-pass membrane protein</topology>
    </subcellularLocation>
</comment>
<feature type="transmembrane region" description="Helical" evidence="7">
    <location>
        <begin position="289"/>
        <end position="307"/>
    </location>
</feature>
<name>A0A2M9CKY2_9MICO</name>
<dbReference type="AlphaFoldDB" id="A0A2M9CKY2"/>
<dbReference type="PROSITE" id="PS50928">
    <property type="entry name" value="ABC_TM1"/>
    <property type="match status" value="1"/>
</dbReference>
<dbReference type="Pfam" id="PF00528">
    <property type="entry name" value="BPD_transp_1"/>
    <property type="match status" value="1"/>
</dbReference>
<dbReference type="PANTHER" id="PTHR30193">
    <property type="entry name" value="ABC TRANSPORTER PERMEASE PROTEIN"/>
    <property type="match status" value="1"/>
</dbReference>
<keyword evidence="2 7" id="KW-0813">Transport</keyword>
<keyword evidence="6 7" id="KW-0472">Membrane</keyword>
<sequence length="314" mass="34578">MTTSTAAPKAAAPATPAGSPPTVRRKRSRLGRTPAAHYWMVVPALVLFFVLHTVPVIVGVFFSFTDYAGYGVWDFVGLRNYGALFQDDRVIEAYGFTFGVAIACTVLVNVIALGIALALNARIKFQALFRGIFFVPYVLSILVVGYVFQYIFANSLPQLLNGIPVFRDNILANPDWAWTAIVFLTVWQGVAFSTILYLAGLQTIPQELYEASSIDGASKRRQFASITFPLIGAFFTINMVLAMKTYLQVFDQIIPLTNGGPGTSTESITLLIFRGGFQGGEYAYQTANAVIYLIVIILVSIFQFKVLSRREAEF</sequence>
<evidence type="ECO:0000256" key="5">
    <source>
        <dbReference type="ARBA" id="ARBA00022989"/>
    </source>
</evidence>
<evidence type="ECO:0000256" key="4">
    <source>
        <dbReference type="ARBA" id="ARBA00022692"/>
    </source>
</evidence>
<dbReference type="GO" id="GO:0005886">
    <property type="term" value="C:plasma membrane"/>
    <property type="evidence" value="ECO:0007669"/>
    <property type="project" value="UniProtKB-SubCell"/>
</dbReference>
<dbReference type="Proteomes" id="UP000228758">
    <property type="component" value="Unassembled WGS sequence"/>
</dbReference>
<evidence type="ECO:0000259" key="9">
    <source>
        <dbReference type="PROSITE" id="PS50928"/>
    </source>
</evidence>
<dbReference type="CDD" id="cd06261">
    <property type="entry name" value="TM_PBP2"/>
    <property type="match status" value="1"/>
</dbReference>
<feature type="compositionally biased region" description="Low complexity" evidence="8">
    <location>
        <begin position="1"/>
        <end position="22"/>
    </location>
</feature>
<dbReference type="SUPFAM" id="SSF161098">
    <property type="entry name" value="MetI-like"/>
    <property type="match status" value="1"/>
</dbReference>
<evidence type="ECO:0000256" key="1">
    <source>
        <dbReference type="ARBA" id="ARBA00004651"/>
    </source>
</evidence>
<dbReference type="InterPro" id="IPR051393">
    <property type="entry name" value="ABC_transporter_permease"/>
</dbReference>
<dbReference type="EMBL" id="PGFF01000001">
    <property type="protein sequence ID" value="PJJ72542.1"/>
    <property type="molecule type" value="Genomic_DNA"/>
</dbReference>
<dbReference type="PANTHER" id="PTHR30193:SF37">
    <property type="entry name" value="INNER MEMBRANE ABC TRANSPORTER PERMEASE PROTEIN YCJO"/>
    <property type="match status" value="1"/>
</dbReference>
<organism evidence="10 11">
    <name type="scientific">Diaminobutyricimonas aerilata</name>
    <dbReference type="NCBI Taxonomy" id="1162967"/>
    <lineage>
        <taxon>Bacteria</taxon>
        <taxon>Bacillati</taxon>
        <taxon>Actinomycetota</taxon>
        <taxon>Actinomycetes</taxon>
        <taxon>Micrococcales</taxon>
        <taxon>Microbacteriaceae</taxon>
        <taxon>Diaminobutyricimonas</taxon>
    </lineage>
</organism>
<evidence type="ECO:0000256" key="8">
    <source>
        <dbReference type="SAM" id="MobiDB-lite"/>
    </source>
</evidence>
<feature type="transmembrane region" description="Helical" evidence="7">
    <location>
        <begin position="35"/>
        <end position="64"/>
    </location>
</feature>
<keyword evidence="3" id="KW-1003">Cell membrane</keyword>
<protein>
    <submittedName>
        <fullName evidence="10">Raffinose/stachyose/melibiose transport system permease protein</fullName>
    </submittedName>
</protein>
<keyword evidence="11" id="KW-1185">Reference proteome</keyword>
<comment type="caution">
    <text evidence="10">The sequence shown here is derived from an EMBL/GenBank/DDBJ whole genome shotgun (WGS) entry which is preliminary data.</text>
</comment>
<comment type="similarity">
    <text evidence="7">Belongs to the binding-protein-dependent transport system permease family.</text>
</comment>
<feature type="transmembrane region" description="Helical" evidence="7">
    <location>
        <begin position="93"/>
        <end position="119"/>
    </location>
</feature>
<evidence type="ECO:0000256" key="2">
    <source>
        <dbReference type="ARBA" id="ARBA00022448"/>
    </source>
</evidence>
<gene>
    <name evidence="10" type="ORF">CLV46_2114</name>
</gene>